<dbReference type="InterPro" id="IPR009009">
    <property type="entry name" value="RlpA-like_DPBB"/>
</dbReference>
<dbReference type="RefSeq" id="WP_113743895.1">
    <property type="nucleotide sequence ID" value="NZ_UAPV01000001.1"/>
</dbReference>
<dbReference type="InterPro" id="IPR036908">
    <property type="entry name" value="RlpA-like_sf"/>
</dbReference>
<feature type="compositionally biased region" description="Low complexity" evidence="6">
    <location>
        <begin position="257"/>
        <end position="267"/>
    </location>
</feature>
<keyword evidence="1" id="KW-0732">Signal</keyword>
<dbReference type="EC" id="4.2.2.-" evidence="4"/>
<dbReference type="InterPro" id="IPR012997">
    <property type="entry name" value="RplA"/>
</dbReference>
<dbReference type="GO" id="GO:0008932">
    <property type="term" value="F:lytic endotransglycosylase activity"/>
    <property type="evidence" value="ECO:0007669"/>
    <property type="project" value="UniProtKB-UniRule"/>
</dbReference>
<dbReference type="AlphaFoldDB" id="A0A2X0V5G5"/>
<gene>
    <name evidence="4" type="primary">rlpA</name>
    <name evidence="8" type="ORF">NCTC13093_01129</name>
</gene>
<keyword evidence="3 4" id="KW-0961">Cell wall biogenesis/degradation</keyword>
<dbReference type="InterPro" id="IPR036680">
    <property type="entry name" value="SPOR-like_sf"/>
</dbReference>
<feature type="domain" description="SPOR" evidence="7">
    <location>
        <begin position="306"/>
        <end position="381"/>
    </location>
</feature>
<dbReference type="PANTHER" id="PTHR34183:SF1">
    <property type="entry name" value="ENDOLYTIC PEPTIDOGLYCAN TRANSGLYCOSYLASE RLPA"/>
    <property type="match status" value="1"/>
</dbReference>
<proteinExistence type="inferred from homology"/>
<dbReference type="PANTHER" id="PTHR34183">
    <property type="entry name" value="ENDOLYTIC PEPTIDOGLYCAN TRANSGLYCOSYLASE RLPA"/>
    <property type="match status" value="1"/>
</dbReference>
<dbReference type="GO" id="GO:0000270">
    <property type="term" value="P:peptidoglycan metabolic process"/>
    <property type="evidence" value="ECO:0007669"/>
    <property type="project" value="UniProtKB-UniRule"/>
</dbReference>
<dbReference type="Proteomes" id="UP000250086">
    <property type="component" value="Unassembled WGS sequence"/>
</dbReference>
<evidence type="ECO:0000256" key="2">
    <source>
        <dbReference type="ARBA" id="ARBA00023239"/>
    </source>
</evidence>
<dbReference type="NCBIfam" id="TIGR00413">
    <property type="entry name" value="rlpA"/>
    <property type="match status" value="1"/>
</dbReference>
<keyword evidence="2 4" id="KW-0456">Lyase</keyword>
<evidence type="ECO:0000313" key="8">
    <source>
        <dbReference type="EMBL" id="SPT69749.1"/>
    </source>
</evidence>
<reference evidence="8 9" key="1">
    <citation type="submission" date="2018-06" db="EMBL/GenBank/DDBJ databases">
        <authorList>
            <consortium name="Pathogen Informatics"/>
            <person name="Doyle S."/>
        </authorList>
    </citation>
    <scope>NUCLEOTIDE SEQUENCE [LARGE SCALE GENOMIC DNA]</scope>
    <source>
        <strain evidence="8 9">NCTC13093</strain>
    </source>
</reference>
<dbReference type="PROSITE" id="PS51724">
    <property type="entry name" value="SPOR"/>
    <property type="match status" value="1"/>
</dbReference>
<dbReference type="CDD" id="cd22268">
    <property type="entry name" value="DPBB_RlpA-like"/>
    <property type="match status" value="1"/>
</dbReference>
<protein>
    <recommendedName>
        <fullName evidence="4">Endolytic peptidoglycan transglycosylase RlpA</fullName>
        <ecNumber evidence="4">4.2.2.-</ecNumber>
    </recommendedName>
</protein>
<evidence type="ECO:0000256" key="3">
    <source>
        <dbReference type="ARBA" id="ARBA00023316"/>
    </source>
</evidence>
<evidence type="ECO:0000256" key="4">
    <source>
        <dbReference type="HAMAP-Rule" id="MF_02071"/>
    </source>
</evidence>
<evidence type="ECO:0000259" key="7">
    <source>
        <dbReference type="PROSITE" id="PS51724"/>
    </source>
</evidence>
<keyword evidence="9" id="KW-1185">Reference proteome</keyword>
<evidence type="ECO:0000313" key="9">
    <source>
        <dbReference type="Proteomes" id="UP000250086"/>
    </source>
</evidence>
<sequence length="381" mass="40264">MNIFKYTVLALLPFAAALMLNGCSSNGGYDIGHGGNAGNGAKYGSGPNNTRPYPQDKPVNLNGVGGAKIKYEPLSRGGNKNYTVLGKNYQVWRDCTSYQEVGMASWYGPGFHGNKTSNGERYNQKGFSAAHKNLPLPSYLKVTNLQNGKAVVVRVNDRGPFHGSRIIDLSEGAARAIDMTRSGTAKVMLEYINVRKGGVIANKSDSIFSGQSSSGKDSIAQVIEDIKNGNKPSLGTTIGAIGTTVAIIDKVSSMSNQSSKSKKISGSALVSSQHHAAPAPAPAPSNSAATSGADSIENALFADNQTATAGTAYIQIFSTNMQDNATRVQQKLSGITPYPVIIAAENGIYRVRIGPVPESRLNETLNTVKAHGFTDSFVKRV</sequence>
<evidence type="ECO:0000256" key="5">
    <source>
        <dbReference type="RuleBase" id="RU003495"/>
    </source>
</evidence>
<dbReference type="GO" id="GO:0071555">
    <property type="term" value="P:cell wall organization"/>
    <property type="evidence" value="ECO:0007669"/>
    <property type="project" value="UniProtKB-KW"/>
</dbReference>
<name>A0A2X0V5G5_9GAMM</name>
<evidence type="ECO:0000256" key="1">
    <source>
        <dbReference type="ARBA" id="ARBA00022729"/>
    </source>
</evidence>
<comment type="similarity">
    <text evidence="4 5">Belongs to the RlpA family.</text>
</comment>
<dbReference type="Gene3D" id="2.40.40.10">
    <property type="entry name" value="RlpA-like domain"/>
    <property type="match status" value="1"/>
</dbReference>
<feature type="region of interest" description="Disordered" evidence="6">
    <location>
        <begin position="257"/>
        <end position="291"/>
    </location>
</feature>
<dbReference type="InterPro" id="IPR034718">
    <property type="entry name" value="RlpA"/>
</dbReference>
<evidence type="ECO:0000256" key="6">
    <source>
        <dbReference type="SAM" id="MobiDB-lite"/>
    </source>
</evidence>
<dbReference type="GO" id="GO:0042834">
    <property type="term" value="F:peptidoglycan binding"/>
    <property type="evidence" value="ECO:0007669"/>
    <property type="project" value="InterPro"/>
</dbReference>
<dbReference type="InterPro" id="IPR007730">
    <property type="entry name" value="SPOR-like_dom"/>
</dbReference>
<accession>A0A2X0V5G5</accession>
<dbReference type="Gene3D" id="3.30.70.1070">
    <property type="entry name" value="Sporulation related repeat"/>
    <property type="match status" value="1"/>
</dbReference>
<dbReference type="EMBL" id="UAPV01000001">
    <property type="protein sequence ID" value="SPT69749.1"/>
    <property type="molecule type" value="Genomic_DNA"/>
</dbReference>
<dbReference type="SUPFAM" id="SSF50685">
    <property type="entry name" value="Barwin-like endoglucanases"/>
    <property type="match status" value="1"/>
</dbReference>
<dbReference type="GO" id="GO:0009279">
    <property type="term" value="C:cell outer membrane"/>
    <property type="evidence" value="ECO:0007669"/>
    <property type="project" value="TreeGrafter"/>
</dbReference>
<dbReference type="HAMAP" id="MF_02071">
    <property type="entry name" value="RlpA"/>
    <property type="match status" value="1"/>
</dbReference>
<dbReference type="SUPFAM" id="SSF110997">
    <property type="entry name" value="Sporulation related repeat"/>
    <property type="match status" value="1"/>
</dbReference>
<dbReference type="Pfam" id="PF05036">
    <property type="entry name" value="SPOR"/>
    <property type="match status" value="1"/>
</dbReference>
<dbReference type="Pfam" id="PF03330">
    <property type="entry name" value="DPBB_1"/>
    <property type="match status" value="1"/>
</dbReference>
<organism evidence="8 9">
    <name type="scientific">Anaerobiospirillum thomasii</name>
    <dbReference type="NCBI Taxonomy" id="179995"/>
    <lineage>
        <taxon>Bacteria</taxon>
        <taxon>Pseudomonadati</taxon>
        <taxon>Pseudomonadota</taxon>
        <taxon>Gammaproteobacteria</taxon>
        <taxon>Aeromonadales</taxon>
        <taxon>Succinivibrionaceae</taxon>
        <taxon>Anaerobiospirillum</taxon>
    </lineage>
</organism>
<comment type="function">
    <text evidence="4">Lytic transglycosylase with a strong preference for naked glycan strands that lack stem peptides.</text>
</comment>